<reference evidence="3 6" key="2">
    <citation type="journal article" date="2011" name="Nucleic Acids Res.">
        <title>Insights into the evolution of Archaea and eukaryotic protein modifier systems revealed by the genome of a novel archaeal group.</title>
        <authorList>
            <person name="Nunoura T."/>
            <person name="Takaki Y."/>
            <person name="Kakuta J."/>
            <person name="Nishi S."/>
            <person name="Sugahara J."/>
            <person name="Kazama H."/>
            <person name="Chee G."/>
            <person name="Hattori M."/>
            <person name="Kanai A."/>
            <person name="Atomi H."/>
            <person name="Takai K."/>
            <person name="Takami H."/>
        </authorList>
    </citation>
    <scope>NUCLEOTIDE SEQUENCE [LARGE SCALE GENOMIC DNA]</scope>
</reference>
<evidence type="ECO:0000313" key="3">
    <source>
        <dbReference type="EMBL" id="BAJ47196.1"/>
    </source>
</evidence>
<dbReference type="Proteomes" id="UP000008120">
    <property type="component" value="Chromosome"/>
</dbReference>
<dbReference type="STRING" id="311458.CSUB_C0206"/>
<dbReference type="Gene3D" id="3.40.190.10">
    <property type="entry name" value="Periplasmic binding protein-like II"/>
    <property type="match status" value="2"/>
</dbReference>
<dbReference type="KEGG" id="csu:CSUB_C0206"/>
<evidence type="ECO:0000256" key="1">
    <source>
        <dbReference type="ARBA" id="ARBA00022729"/>
    </source>
</evidence>
<feature type="transmembrane region" description="Helical" evidence="2">
    <location>
        <begin position="45"/>
        <end position="65"/>
    </location>
</feature>
<organism evidence="3 6">
    <name type="scientific">Caldiarchaeum subterraneum</name>
    <dbReference type="NCBI Taxonomy" id="311458"/>
    <lineage>
        <taxon>Archaea</taxon>
        <taxon>Nitrososphaerota</taxon>
        <taxon>Candidatus Caldarchaeales</taxon>
        <taxon>Candidatus Caldarchaeaceae</taxon>
        <taxon>Candidatus Caldarchaeum</taxon>
    </lineage>
</organism>
<keyword evidence="2" id="KW-0472">Membrane</keyword>
<dbReference type="BioCyc" id="CCAL311458:G131R-209-MONOMER"/>
<accession>E6N4H7</accession>
<keyword evidence="1" id="KW-0732">Signal</keyword>
<dbReference type="Pfam" id="PF13343">
    <property type="entry name" value="SBP_bac_6"/>
    <property type="match status" value="1"/>
</dbReference>
<protein>
    <submittedName>
        <fullName evidence="3">Iron complex ABC transporter substrate-binding protein</fullName>
    </submittedName>
</protein>
<proteinExistence type="predicted"/>
<sequence length="449" mass="49680">MVKGPAASILMMFSLVFKCQKNYDKRNINNTILQRFMAGAAAGKTPLLIAVVAVLISLLAAGYTASSLQMIQSDASSAAVRQIQPKIDYLQSRLDSLEKLIILYAKAAGIESPQQAEKIIAEREETQAKIEAARRESGKLVVYGSVDYADIKSTLDAFQAKYPFIQVVYESMRPPEVYTRVTSEISANKPTADLVVISHTTGIRLAQEKHYLPYVSPSAASYPEMLKDRNGEWTAFVLLPIAFAYNTDKVKQPPSTLDQLTDPQWQGKVIMHDITLGTVGTQYLVTLKNIIGETAWNRFIERLATNVKPVLDISTATVAEKVASGEYYIGLIANLHDIVRLKMQGAPVDYFLPSEVPLLTTFAHVAIINTTKNPNSAKLLVDYLLSQEGQTIIGNTPVRFPARPQTPAKFTIQNFFPPTLKIVNYPDEEAIAKARDWATRFKDMGFGAK</sequence>
<evidence type="ECO:0000313" key="4">
    <source>
        <dbReference type="EMBL" id="BAJ47267.1"/>
    </source>
</evidence>
<dbReference type="EMBL" id="AP011830">
    <property type="protein sequence ID" value="BAJ47196.1"/>
    <property type="molecule type" value="Genomic_DNA"/>
</dbReference>
<keyword evidence="2" id="KW-0812">Transmembrane</keyword>
<evidence type="ECO:0000313" key="6">
    <source>
        <dbReference type="Proteomes" id="UP000008120"/>
    </source>
</evidence>
<reference evidence="3 6" key="1">
    <citation type="journal article" date="2005" name="Environ. Microbiol.">
        <title>Genetic and functional properties of uncultivated thermophilic crenarchaeotes from a subsurface gold mine as revealed by analysis of genome fragments.</title>
        <authorList>
            <person name="Nunoura T."/>
            <person name="Hirayama H."/>
            <person name="Takami H."/>
            <person name="Oida H."/>
            <person name="Nishi S."/>
            <person name="Shimamura S."/>
            <person name="Suzuki Y."/>
            <person name="Inagaki F."/>
            <person name="Takai K."/>
            <person name="Nealson K.H."/>
            <person name="Horikoshi K."/>
        </authorList>
    </citation>
    <scope>NUCLEOTIDE SEQUENCE [LARGE SCALE GENOMIC DNA]</scope>
</reference>
<dbReference type="AlphaFoldDB" id="E6N4H7"/>
<evidence type="ECO:0000256" key="2">
    <source>
        <dbReference type="SAM" id="Phobius"/>
    </source>
</evidence>
<dbReference type="EMBL" id="AP011831">
    <property type="protein sequence ID" value="BAJ47267.1"/>
    <property type="molecule type" value="Genomic_DNA"/>
</dbReference>
<dbReference type="SUPFAM" id="SSF53850">
    <property type="entry name" value="Periplasmic binding protein-like II"/>
    <property type="match status" value="1"/>
</dbReference>
<keyword evidence="2" id="KW-1133">Transmembrane helix</keyword>
<gene>
    <name evidence="5" type="ORF">CSUB_C0206</name>
    <name evidence="3" type="ORF">HGMM_F15C07C13</name>
    <name evidence="4" type="ORF">HGMM_F15E11C41</name>
</gene>
<name>E6N4H7_CALS0</name>
<dbReference type="PANTHER" id="PTHR30006">
    <property type="entry name" value="THIAMINE-BINDING PERIPLASMIC PROTEIN-RELATED"/>
    <property type="match status" value="1"/>
</dbReference>
<evidence type="ECO:0000313" key="5">
    <source>
        <dbReference type="EMBL" id="BAJ50067.1"/>
    </source>
</evidence>
<dbReference type="EMBL" id="BA000048">
    <property type="protein sequence ID" value="BAJ50067.1"/>
    <property type="molecule type" value="Genomic_DNA"/>
</dbReference>